<protein>
    <submittedName>
        <fullName evidence="1">Uncharacterized protein</fullName>
    </submittedName>
</protein>
<gene>
    <name evidence="1" type="ORF">BC938DRAFT_482115</name>
</gene>
<reference evidence="1 2" key="1">
    <citation type="journal article" date="2018" name="New Phytol.">
        <title>Phylogenomics of Endogonaceae and evolution of mycorrhizas within Mucoromycota.</title>
        <authorList>
            <person name="Chang Y."/>
            <person name="Desiro A."/>
            <person name="Na H."/>
            <person name="Sandor L."/>
            <person name="Lipzen A."/>
            <person name="Clum A."/>
            <person name="Barry K."/>
            <person name="Grigoriev I.V."/>
            <person name="Martin F.M."/>
            <person name="Stajich J.E."/>
            <person name="Smith M.E."/>
            <person name="Bonito G."/>
            <person name="Spatafora J.W."/>
        </authorList>
    </citation>
    <scope>NUCLEOTIDE SEQUENCE [LARGE SCALE GENOMIC DNA]</scope>
    <source>
        <strain evidence="1 2">AD002</strain>
    </source>
</reference>
<proteinExistence type="predicted"/>
<evidence type="ECO:0000313" key="1">
    <source>
        <dbReference type="EMBL" id="RUS28247.1"/>
    </source>
</evidence>
<dbReference type="Proteomes" id="UP000274822">
    <property type="component" value="Unassembled WGS sequence"/>
</dbReference>
<dbReference type="AlphaFoldDB" id="A0A433QEP0"/>
<organism evidence="1 2">
    <name type="scientific">Jimgerdemannia flammicorona</name>
    <dbReference type="NCBI Taxonomy" id="994334"/>
    <lineage>
        <taxon>Eukaryota</taxon>
        <taxon>Fungi</taxon>
        <taxon>Fungi incertae sedis</taxon>
        <taxon>Mucoromycota</taxon>
        <taxon>Mucoromycotina</taxon>
        <taxon>Endogonomycetes</taxon>
        <taxon>Endogonales</taxon>
        <taxon>Endogonaceae</taxon>
        <taxon>Jimgerdemannia</taxon>
    </lineage>
</organism>
<name>A0A433QEP0_9FUNG</name>
<dbReference type="EMBL" id="RBNJ01006906">
    <property type="protein sequence ID" value="RUS28247.1"/>
    <property type="molecule type" value="Genomic_DNA"/>
</dbReference>
<accession>A0A433QEP0</accession>
<keyword evidence="2" id="KW-1185">Reference proteome</keyword>
<evidence type="ECO:0000313" key="2">
    <source>
        <dbReference type="Proteomes" id="UP000274822"/>
    </source>
</evidence>
<sequence length="138" mass="14748">MASSAAESPPPMTARGLFLKIGTAPSHTAQALYIRNQDQGNFEASRSCLRLVPSLPINLPNPVLPVFVFPRQKQSPSARAGSNDEGIGRIGGVSLILEPFAPHSDRFCLEVELCDGLCNDLGTEPLGLGTELDHKLRA</sequence>
<comment type="caution">
    <text evidence="1">The sequence shown here is derived from an EMBL/GenBank/DDBJ whole genome shotgun (WGS) entry which is preliminary data.</text>
</comment>